<dbReference type="OrthoDB" id="8065943at2759"/>
<dbReference type="Proteomes" id="UP000887013">
    <property type="component" value="Unassembled WGS sequence"/>
</dbReference>
<sequence length="113" mass="12762">MVISVDVLLGRPQGKDIDRHSSIMGGNHSKGVGQYLYSYLPDSTEPVDLLVERPFLDLAYIAYIKVVEELQFGYVKDYPFLNLISVKVTSRIESKAAETARSKLIKVKEENKK</sequence>
<proteinExistence type="predicted"/>
<name>A0A8X6ULA7_NEPPI</name>
<evidence type="ECO:0000313" key="1">
    <source>
        <dbReference type="EMBL" id="GFU25848.1"/>
    </source>
</evidence>
<evidence type="ECO:0000313" key="2">
    <source>
        <dbReference type="Proteomes" id="UP000887013"/>
    </source>
</evidence>
<accession>A0A8X6ULA7</accession>
<comment type="caution">
    <text evidence="1">The sequence shown here is derived from an EMBL/GenBank/DDBJ whole genome shotgun (WGS) entry which is preliminary data.</text>
</comment>
<keyword evidence="2" id="KW-1185">Reference proteome</keyword>
<gene>
    <name evidence="1" type="ORF">NPIL_157921</name>
</gene>
<dbReference type="EMBL" id="BMAW01128512">
    <property type="protein sequence ID" value="GFU25848.1"/>
    <property type="molecule type" value="Genomic_DNA"/>
</dbReference>
<dbReference type="AlphaFoldDB" id="A0A8X6ULA7"/>
<reference evidence="1" key="1">
    <citation type="submission" date="2020-08" db="EMBL/GenBank/DDBJ databases">
        <title>Multicomponent nature underlies the extraordinary mechanical properties of spider dragline silk.</title>
        <authorList>
            <person name="Kono N."/>
            <person name="Nakamura H."/>
            <person name="Mori M."/>
            <person name="Yoshida Y."/>
            <person name="Ohtoshi R."/>
            <person name="Malay A.D."/>
            <person name="Moran D.A.P."/>
            <person name="Tomita M."/>
            <person name="Numata K."/>
            <person name="Arakawa K."/>
        </authorList>
    </citation>
    <scope>NUCLEOTIDE SEQUENCE</scope>
</reference>
<protein>
    <submittedName>
        <fullName evidence="1">Uncharacterized protein</fullName>
    </submittedName>
</protein>
<organism evidence="1 2">
    <name type="scientific">Nephila pilipes</name>
    <name type="common">Giant wood spider</name>
    <name type="synonym">Nephila maculata</name>
    <dbReference type="NCBI Taxonomy" id="299642"/>
    <lineage>
        <taxon>Eukaryota</taxon>
        <taxon>Metazoa</taxon>
        <taxon>Ecdysozoa</taxon>
        <taxon>Arthropoda</taxon>
        <taxon>Chelicerata</taxon>
        <taxon>Arachnida</taxon>
        <taxon>Araneae</taxon>
        <taxon>Araneomorphae</taxon>
        <taxon>Entelegynae</taxon>
        <taxon>Araneoidea</taxon>
        <taxon>Nephilidae</taxon>
        <taxon>Nephila</taxon>
    </lineage>
</organism>